<keyword evidence="4" id="KW-0732">Signal</keyword>
<dbReference type="FunFam" id="3.80.10.10:FF:000129">
    <property type="entry name" value="Leucine-rich repeat receptor-like kinase"/>
    <property type="match status" value="1"/>
</dbReference>
<evidence type="ECO:0000313" key="12">
    <source>
        <dbReference type="Proteomes" id="UP000019116"/>
    </source>
</evidence>
<dbReference type="SUPFAM" id="SSF52058">
    <property type="entry name" value="L domain-like"/>
    <property type="match status" value="1"/>
</dbReference>
<reference evidence="11" key="1">
    <citation type="submission" date="2018-08" db="EMBL/GenBank/DDBJ databases">
        <authorList>
            <person name="Rossello M."/>
        </authorList>
    </citation>
    <scope>NUCLEOTIDE SEQUENCE [LARGE SCALE GENOMIC DNA]</scope>
    <source>
        <strain evidence="11">cv. Chinese Spring</strain>
    </source>
</reference>
<dbReference type="Pfam" id="PF08263">
    <property type="entry name" value="LRRNT_2"/>
    <property type="match status" value="1"/>
</dbReference>
<dbReference type="Gene3D" id="3.80.10.10">
    <property type="entry name" value="Ribonuclease Inhibitor"/>
    <property type="match status" value="2"/>
</dbReference>
<dbReference type="SMR" id="A0A3B6PV85"/>
<keyword evidence="5" id="KW-0677">Repeat</keyword>
<dbReference type="InterPro" id="IPR003591">
    <property type="entry name" value="Leu-rich_rpt_typical-subtyp"/>
</dbReference>
<dbReference type="GO" id="GO:0038023">
    <property type="term" value="F:signaling receptor activity"/>
    <property type="evidence" value="ECO:0000318"/>
    <property type="project" value="GO_Central"/>
</dbReference>
<keyword evidence="7" id="KW-0472">Membrane</keyword>
<dbReference type="PANTHER" id="PTHR48060">
    <property type="entry name" value="DNA DAMAGE-REPAIR/TOLERATION PROTEIN DRT100"/>
    <property type="match status" value="1"/>
</dbReference>
<evidence type="ECO:0000256" key="8">
    <source>
        <dbReference type="ARBA" id="ARBA00023180"/>
    </source>
</evidence>
<dbReference type="InterPro" id="IPR001611">
    <property type="entry name" value="Leu-rich_rpt"/>
</dbReference>
<dbReference type="GO" id="GO:0005886">
    <property type="term" value="C:plasma membrane"/>
    <property type="evidence" value="ECO:0000318"/>
    <property type="project" value="GO_Central"/>
</dbReference>
<dbReference type="InterPro" id="IPR053211">
    <property type="entry name" value="DNA_repair-toleration"/>
</dbReference>
<dbReference type="STRING" id="4565.A0A3B6PV85"/>
<evidence type="ECO:0000256" key="3">
    <source>
        <dbReference type="ARBA" id="ARBA00022692"/>
    </source>
</evidence>
<evidence type="ECO:0000256" key="7">
    <source>
        <dbReference type="ARBA" id="ARBA00023136"/>
    </source>
</evidence>
<dbReference type="SMART" id="SM00369">
    <property type="entry name" value="LRR_TYP"/>
    <property type="match status" value="3"/>
</dbReference>
<organism evidence="11">
    <name type="scientific">Triticum aestivum</name>
    <name type="common">Wheat</name>
    <dbReference type="NCBI Taxonomy" id="4565"/>
    <lineage>
        <taxon>Eukaryota</taxon>
        <taxon>Viridiplantae</taxon>
        <taxon>Streptophyta</taxon>
        <taxon>Embryophyta</taxon>
        <taxon>Tracheophyta</taxon>
        <taxon>Spermatophyta</taxon>
        <taxon>Magnoliopsida</taxon>
        <taxon>Liliopsida</taxon>
        <taxon>Poales</taxon>
        <taxon>Poaceae</taxon>
        <taxon>BOP clade</taxon>
        <taxon>Pooideae</taxon>
        <taxon>Triticodae</taxon>
        <taxon>Triticeae</taxon>
        <taxon>Triticinae</taxon>
        <taxon>Triticum</taxon>
    </lineage>
</organism>
<dbReference type="PANTHER" id="PTHR48060:SF21">
    <property type="entry name" value="L DOMAIN-LIKE PROTEIN"/>
    <property type="match status" value="1"/>
</dbReference>
<evidence type="ECO:0000259" key="10">
    <source>
        <dbReference type="Pfam" id="PF08263"/>
    </source>
</evidence>
<dbReference type="FunFam" id="3.80.10.10:FF:000041">
    <property type="entry name" value="LRR receptor-like serine/threonine-protein kinase ERECTA"/>
    <property type="match status" value="1"/>
</dbReference>
<evidence type="ECO:0000313" key="11">
    <source>
        <dbReference type="EnsemblPlants" id="TraesCS6B02G441000.1.cds1"/>
    </source>
</evidence>
<evidence type="ECO:0000256" key="2">
    <source>
        <dbReference type="ARBA" id="ARBA00022614"/>
    </source>
</evidence>
<dbReference type="EnsemblPlants" id="TraesCS6B02G441000.1">
    <property type="protein sequence ID" value="TraesCS6B02G441000.1.cds1"/>
    <property type="gene ID" value="TraesCS6B02G441000"/>
</dbReference>
<dbReference type="Pfam" id="PF13855">
    <property type="entry name" value="LRR_8"/>
    <property type="match status" value="2"/>
</dbReference>
<keyword evidence="6" id="KW-1133">Transmembrane helix</keyword>
<reference evidence="11" key="2">
    <citation type="submission" date="2018-10" db="UniProtKB">
        <authorList>
            <consortium name="EnsemblPlants"/>
        </authorList>
    </citation>
    <scope>IDENTIFICATION</scope>
</reference>
<sequence>MSIQLSQAHLTTPHNPAGSKTMEGSGPPFRAIRPSKGAILVKYSTAKQTSIFCLAVGFVTAASKLFLHIISEVIALLIYSSHIAGQGGLLTCQPARLARILTLLSLLLISCGVGSIRCSSSTTTIHDNSTDMISLLDFKRAITNDSSQALRSWHVGVPLCGWKGVVCSDPKHLGRVIELNLMNLSLSGTISPSLGNLTFLRRLDLFSNGCTSKIPPLNRLQRLEYLDLGYNSLQGIIPNTLTNCSNLWYLVLSSNLLIGEVPSGIGCLSNLVSLELGGNNLTGEIPPSLKNSSQLEYIWLADNKLTGTIPDELGKLPNLSYLYLEENRLSGRIPKTLYKYNQSCLKILDLSSNMLGKTLSSNFGDTLLNL</sequence>
<feature type="domain" description="Leucine-rich repeat-containing N-terminal plant-type" evidence="10">
    <location>
        <begin position="130"/>
        <end position="168"/>
    </location>
</feature>
<keyword evidence="8" id="KW-0325">Glycoprotein</keyword>
<name>A0A3B6PV85_WHEAT</name>
<evidence type="ECO:0000256" key="6">
    <source>
        <dbReference type="ARBA" id="ARBA00022989"/>
    </source>
</evidence>
<evidence type="ECO:0000256" key="9">
    <source>
        <dbReference type="SAM" id="MobiDB-lite"/>
    </source>
</evidence>
<proteinExistence type="predicted"/>
<dbReference type="InterPro" id="IPR013210">
    <property type="entry name" value="LRR_N_plant-typ"/>
</dbReference>
<feature type="compositionally biased region" description="Polar residues" evidence="9">
    <location>
        <begin position="1"/>
        <end position="14"/>
    </location>
</feature>
<protein>
    <recommendedName>
        <fullName evidence="10">Leucine-rich repeat-containing N-terminal plant-type domain-containing protein</fullName>
    </recommendedName>
</protein>
<keyword evidence="3" id="KW-0812">Transmembrane</keyword>
<dbReference type="Proteomes" id="UP000019116">
    <property type="component" value="Chromosome 6B"/>
</dbReference>
<dbReference type="Gramene" id="TraesCS6B02G441000.1">
    <property type="protein sequence ID" value="TraesCS6B02G441000.1.cds1"/>
    <property type="gene ID" value="TraesCS6B02G441000"/>
</dbReference>
<dbReference type="AlphaFoldDB" id="A0A3B6PV85"/>
<keyword evidence="12" id="KW-1185">Reference proteome</keyword>
<comment type="subcellular location">
    <subcellularLocation>
        <location evidence="1">Membrane</location>
        <topology evidence="1">Single-pass membrane protein</topology>
    </subcellularLocation>
</comment>
<accession>A0A3B6PV85</accession>
<dbReference type="OrthoDB" id="687555at2759"/>
<evidence type="ECO:0000256" key="4">
    <source>
        <dbReference type="ARBA" id="ARBA00022729"/>
    </source>
</evidence>
<keyword evidence="2" id="KW-0433">Leucine-rich repeat</keyword>
<dbReference type="OMA" id="HIPVESC"/>
<dbReference type="Pfam" id="PF00560">
    <property type="entry name" value="LRR_1"/>
    <property type="match status" value="1"/>
</dbReference>
<feature type="region of interest" description="Disordered" evidence="9">
    <location>
        <begin position="1"/>
        <end position="27"/>
    </location>
</feature>
<evidence type="ECO:0000256" key="1">
    <source>
        <dbReference type="ARBA" id="ARBA00004167"/>
    </source>
</evidence>
<evidence type="ECO:0000256" key="5">
    <source>
        <dbReference type="ARBA" id="ARBA00022737"/>
    </source>
</evidence>
<dbReference type="InterPro" id="IPR032675">
    <property type="entry name" value="LRR_dom_sf"/>
</dbReference>
<dbReference type="Gramene" id="TraesCS6B03G1230500.1">
    <property type="protein sequence ID" value="TraesCS6B03G1230500.1.CDS1"/>
    <property type="gene ID" value="TraesCS6B03G1230500"/>
</dbReference>